<evidence type="ECO:0000256" key="1">
    <source>
        <dbReference type="SAM" id="SignalP"/>
    </source>
</evidence>
<organism evidence="2 3">
    <name type="scientific">Araneus ventricosus</name>
    <name type="common">Orbweaver spider</name>
    <name type="synonym">Epeira ventricosa</name>
    <dbReference type="NCBI Taxonomy" id="182803"/>
    <lineage>
        <taxon>Eukaryota</taxon>
        <taxon>Metazoa</taxon>
        <taxon>Ecdysozoa</taxon>
        <taxon>Arthropoda</taxon>
        <taxon>Chelicerata</taxon>
        <taxon>Arachnida</taxon>
        <taxon>Araneae</taxon>
        <taxon>Araneomorphae</taxon>
        <taxon>Entelegynae</taxon>
        <taxon>Araneoidea</taxon>
        <taxon>Araneidae</taxon>
        <taxon>Araneus</taxon>
    </lineage>
</organism>
<dbReference type="GO" id="GO:0003676">
    <property type="term" value="F:nucleic acid binding"/>
    <property type="evidence" value="ECO:0007669"/>
    <property type="project" value="InterPro"/>
</dbReference>
<reference evidence="2 3" key="1">
    <citation type="journal article" date="2019" name="Sci. Rep.">
        <title>Orb-weaving spider Araneus ventricosus genome elucidates the spidroin gene catalogue.</title>
        <authorList>
            <person name="Kono N."/>
            <person name="Nakamura H."/>
            <person name="Ohtoshi R."/>
            <person name="Moran D.A.P."/>
            <person name="Shinohara A."/>
            <person name="Yoshida Y."/>
            <person name="Fujiwara M."/>
            <person name="Mori M."/>
            <person name="Tomita M."/>
            <person name="Arakawa K."/>
        </authorList>
    </citation>
    <scope>NUCLEOTIDE SEQUENCE [LARGE SCALE GENOMIC DNA]</scope>
</reference>
<dbReference type="InterPro" id="IPR036397">
    <property type="entry name" value="RNaseH_sf"/>
</dbReference>
<name>A0A4Y2J0B8_ARAVE</name>
<protein>
    <recommendedName>
        <fullName evidence="4">Mos1 transposase HTH domain-containing protein</fullName>
    </recommendedName>
</protein>
<evidence type="ECO:0000313" key="3">
    <source>
        <dbReference type="Proteomes" id="UP000499080"/>
    </source>
</evidence>
<comment type="caution">
    <text evidence="2">The sequence shown here is derived from an EMBL/GenBank/DDBJ whole genome shotgun (WGS) entry which is preliminary data.</text>
</comment>
<keyword evidence="3" id="KW-1185">Reference proteome</keyword>
<dbReference type="Gene3D" id="3.30.420.10">
    <property type="entry name" value="Ribonuclease H-like superfamily/Ribonuclease H"/>
    <property type="match status" value="1"/>
</dbReference>
<dbReference type="Proteomes" id="UP000499080">
    <property type="component" value="Unassembled WGS sequence"/>
</dbReference>
<keyword evidence="1" id="KW-0732">Signal</keyword>
<dbReference type="EMBL" id="BGPR01003074">
    <property type="protein sequence ID" value="GBM83375.1"/>
    <property type="molecule type" value="Genomic_DNA"/>
</dbReference>
<proteinExistence type="predicted"/>
<evidence type="ECO:0000313" key="2">
    <source>
        <dbReference type="EMBL" id="GBM83375.1"/>
    </source>
</evidence>
<dbReference type="AlphaFoldDB" id="A0A4Y2J0B8"/>
<feature type="signal peptide" evidence="1">
    <location>
        <begin position="1"/>
        <end position="27"/>
    </location>
</feature>
<feature type="chain" id="PRO_5021277632" description="Mos1 transposase HTH domain-containing protein" evidence="1">
    <location>
        <begin position="28"/>
        <end position="96"/>
    </location>
</feature>
<accession>A0A4Y2J0B8</accession>
<gene>
    <name evidence="2" type="ORF">AVEN_65639_1</name>
</gene>
<evidence type="ECO:0008006" key="4">
    <source>
        <dbReference type="Google" id="ProtNLM"/>
    </source>
</evidence>
<sequence>MSRLVANWSLVERRILIHFLWATKVSACETHRQIVDVYGGLAMSMKCCRFFESGSKTLCPRPHTARQTQYLRQIFKWKVCSHLPYSPDMTPSGSNK</sequence>